<evidence type="ECO:0000259" key="2">
    <source>
        <dbReference type="PROSITE" id="PS50041"/>
    </source>
</evidence>
<dbReference type="Gene3D" id="3.10.100.10">
    <property type="entry name" value="Mannose-Binding Protein A, subunit A"/>
    <property type="match status" value="2"/>
</dbReference>
<dbReference type="PANTHER" id="PTHR45710">
    <property type="entry name" value="C-TYPE LECTIN DOMAIN-CONTAINING PROTEIN 180"/>
    <property type="match status" value="1"/>
</dbReference>
<dbReference type="InterPro" id="IPR001304">
    <property type="entry name" value="C-type_lectin-like"/>
</dbReference>
<protein>
    <submittedName>
        <fullName evidence="3">C-type mannose receptor 2</fullName>
    </submittedName>
</protein>
<organism evidence="3 4">
    <name type="scientific">Amphibalanus amphitrite</name>
    <name type="common">Striped barnacle</name>
    <name type="synonym">Balanus amphitrite</name>
    <dbReference type="NCBI Taxonomy" id="1232801"/>
    <lineage>
        <taxon>Eukaryota</taxon>
        <taxon>Metazoa</taxon>
        <taxon>Ecdysozoa</taxon>
        <taxon>Arthropoda</taxon>
        <taxon>Crustacea</taxon>
        <taxon>Multicrustacea</taxon>
        <taxon>Cirripedia</taxon>
        <taxon>Thoracica</taxon>
        <taxon>Thoracicalcarea</taxon>
        <taxon>Balanomorpha</taxon>
        <taxon>Balanoidea</taxon>
        <taxon>Balanidae</taxon>
        <taxon>Amphibalaninae</taxon>
        <taxon>Amphibalanus</taxon>
    </lineage>
</organism>
<feature type="domain" description="C-type lectin" evidence="2">
    <location>
        <begin position="174"/>
        <end position="288"/>
    </location>
</feature>
<proteinExistence type="predicted"/>
<accession>A0A6A4VXJ9</accession>
<feature type="signal peptide" evidence="1">
    <location>
        <begin position="1"/>
        <end position="17"/>
    </location>
</feature>
<dbReference type="SUPFAM" id="SSF56436">
    <property type="entry name" value="C-type lectin-like"/>
    <property type="match status" value="2"/>
</dbReference>
<gene>
    <name evidence="3" type="primary">MRC2_4</name>
    <name evidence="3" type="ORF">FJT64_004269</name>
</gene>
<comment type="caution">
    <text evidence="3">The sequence shown here is derived from an EMBL/GenBank/DDBJ whole genome shotgun (WGS) entry which is preliminary data.</text>
</comment>
<dbReference type="InterPro" id="IPR050828">
    <property type="entry name" value="C-type_lectin/matrix_domain"/>
</dbReference>
<feature type="chain" id="PRO_5025513698" evidence="1">
    <location>
        <begin position="18"/>
        <end position="308"/>
    </location>
</feature>
<keyword evidence="3" id="KW-0675">Receptor</keyword>
<dbReference type="OrthoDB" id="9906043at2759"/>
<keyword evidence="4" id="KW-1185">Reference proteome</keyword>
<dbReference type="AlphaFoldDB" id="A0A6A4VXJ9"/>
<dbReference type="EMBL" id="VIIS01001435">
    <property type="protein sequence ID" value="KAF0298403.1"/>
    <property type="molecule type" value="Genomic_DNA"/>
</dbReference>
<dbReference type="PANTHER" id="PTHR45710:SF26">
    <property type="entry name" value="RH26557P"/>
    <property type="match status" value="1"/>
</dbReference>
<dbReference type="InterPro" id="IPR016187">
    <property type="entry name" value="CTDL_fold"/>
</dbReference>
<dbReference type="InterPro" id="IPR016186">
    <property type="entry name" value="C-type_lectin-like/link_sf"/>
</dbReference>
<dbReference type="Proteomes" id="UP000440578">
    <property type="component" value="Unassembled WGS sequence"/>
</dbReference>
<evidence type="ECO:0000256" key="1">
    <source>
        <dbReference type="SAM" id="SignalP"/>
    </source>
</evidence>
<dbReference type="Pfam" id="PF00059">
    <property type="entry name" value="Lectin_C"/>
    <property type="match status" value="2"/>
</dbReference>
<keyword evidence="1" id="KW-0732">Signal</keyword>
<name>A0A6A4VXJ9_AMPAM</name>
<evidence type="ECO:0000313" key="4">
    <source>
        <dbReference type="Proteomes" id="UP000440578"/>
    </source>
</evidence>
<sequence length="308" mass="34710">MLLLLVAIAATAPLALAKDRNCSEGFKDLGLEDNRCYFFSIDNSTVANETWTMAFVKCQTFGGDILSVKDPLHFYPMSVLVQQSGADAWTGLFHVGETFSWADESPYNEELNQFIVNKSSSAMYGYISAQDGMFHFTDGDEVMPYICYEDTLIPTETPPTTPTPPNCTEGWQEFDGHCYLFSSEEQVWTTAEHNCSTQDADLVSIHDHDLVTFLLIQAGADIFWTGLHNENTSYAWADGSSTEDIADVVEPMLDTWERGKDCVAINQAPYPKSLVHYDCFATHKYVCYKEFRKSDAYALDYSNKWYAV</sequence>
<dbReference type="PROSITE" id="PS50041">
    <property type="entry name" value="C_TYPE_LECTIN_2"/>
    <property type="match status" value="1"/>
</dbReference>
<dbReference type="SMART" id="SM00034">
    <property type="entry name" value="CLECT"/>
    <property type="match status" value="2"/>
</dbReference>
<dbReference type="CDD" id="cd00037">
    <property type="entry name" value="CLECT"/>
    <property type="match status" value="1"/>
</dbReference>
<reference evidence="3 4" key="1">
    <citation type="submission" date="2019-07" db="EMBL/GenBank/DDBJ databases">
        <title>Draft genome assembly of a fouling barnacle, Amphibalanus amphitrite (Darwin, 1854): The first reference genome for Thecostraca.</title>
        <authorList>
            <person name="Kim W."/>
        </authorList>
    </citation>
    <scope>NUCLEOTIDE SEQUENCE [LARGE SCALE GENOMIC DNA]</scope>
    <source>
        <strain evidence="3">SNU_AA5</strain>
        <tissue evidence="3">Soma without cirri and trophi</tissue>
    </source>
</reference>
<evidence type="ECO:0000313" key="3">
    <source>
        <dbReference type="EMBL" id="KAF0298403.1"/>
    </source>
</evidence>